<comment type="caution">
    <text evidence="3">The sequence shown here is derived from an EMBL/GenBank/DDBJ whole genome shotgun (WGS) entry which is preliminary data.</text>
</comment>
<evidence type="ECO:0000313" key="4">
    <source>
        <dbReference type="Proteomes" id="UP000250928"/>
    </source>
</evidence>
<keyword evidence="2" id="KW-1133">Transmembrane helix</keyword>
<proteinExistence type="predicted"/>
<keyword evidence="2" id="KW-0472">Membrane</keyword>
<reference evidence="3 4" key="1">
    <citation type="submission" date="2018-01" db="EMBL/GenBank/DDBJ databases">
        <title>Novel co-symbiosis in the lucinid bivalve Phacoides pectinatus.</title>
        <authorList>
            <person name="Lim S.J."/>
            <person name="Davis B.G."/>
            <person name="Gill D.E."/>
            <person name="Engel A.S."/>
            <person name="Anderson L.C."/>
            <person name="Campbell B.J."/>
        </authorList>
    </citation>
    <scope>NUCLEOTIDE SEQUENCE [LARGE SCALE GENOMIC DNA]</scope>
    <source>
        <strain evidence="3">N3_P5</strain>
    </source>
</reference>
<feature type="transmembrane region" description="Helical" evidence="2">
    <location>
        <begin position="85"/>
        <end position="104"/>
    </location>
</feature>
<evidence type="ECO:0000256" key="1">
    <source>
        <dbReference type="SAM" id="MobiDB-lite"/>
    </source>
</evidence>
<name>A0A6N4DK13_9GAMM</name>
<protein>
    <recommendedName>
        <fullName evidence="5">Transmembrane protein</fullName>
    </recommendedName>
</protein>
<feature type="transmembrane region" description="Helical" evidence="2">
    <location>
        <begin position="36"/>
        <end position="58"/>
    </location>
</feature>
<sequence>MSEAGNTFSEYDRLKELNDELSDIGHQRGACRRRMAVFGAVGSILMAISGIGFLHNVVHAQDDWARNPNSPVHQVVSQDRAAFKLPIPAAFTGFLIGFGLFFKARGNLSLRERLCNREWELNSEMRALRDQMYPHDIPHHERRHPQRPEHTRPLTPEEARGEYVGVYSPRAKQPSPEPGTPALQPQG</sequence>
<organism evidence="3 4">
    <name type="scientific">Candidatus Sedimenticola endophacoides</name>
    <dbReference type="NCBI Taxonomy" id="2548426"/>
    <lineage>
        <taxon>Bacteria</taxon>
        <taxon>Pseudomonadati</taxon>
        <taxon>Pseudomonadota</taxon>
        <taxon>Gammaproteobacteria</taxon>
        <taxon>Chromatiales</taxon>
        <taxon>Sedimenticolaceae</taxon>
        <taxon>Sedimenticola</taxon>
    </lineage>
</organism>
<dbReference type="Proteomes" id="UP000250928">
    <property type="component" value="Unassembled WGS sequence"/>
</dbReference>
<dbReference type="EMBL" id="PQCO01000266">
    <property type="protein sequence ID" value="PUD99223.1"/>
    <property type="molecule type" value="Genomic_DNA"/>
</dbReference>
<evidence type="ECO:0008006" key="5">
    <source>
        <dbReference type="Google" id="ProtNLM"/>
    </source>
</evidence>
<feature type="compositionally biased region" description="Basic and acidic residues" evidence="1">
    <location>
        <begin position="146"/>
        <end position="161"/>
    </location>
</feature>
<gene>
    <name evidence="3" type="ORF">C3L24_11300</name>
</gene>
<accession>A0A6N4DK13</accession>
<keyword evidence="2" id="KW-0812">Transmembrane</keyword>
<evidence type="ECO:0000313" key="3">
    <source>
        <dbReference type="EMBL" id="PUD99223.1"/>
    </source>
</evidence>
<dbReference type="AlphaFoldDB" id="A0A6N4DK13"/>
<evidence type="ECO:0000256" key="2">
    <source>
        <dbReference type="SAM" id="Phobius"/>
    </source>
</evidence>
<feature type="region of interest" description="Disordered" evidence="1">
    <location>
        <begin position="136"/>
        <end position="187"/>
    </location>
</feature>